<proteinExistence type="predicted"/>
<dbReference type="RefSeq" id="WP_075044750.1">
    <property type="nucleotide sequence ID" value="NZ_CP018743.1"/>
</dbReference>
<gene>
    <name evidence="3" type="ORF">BL240_10545</name>
</gene>
<feature type="domain" description="Putative endonuclease Z1" evidence="2">
    <location>
        <begin position="435"/>
        <end position="668"/>
    </location>
</feature>
<keyword evidence="3" id="KW-0255">Endonuclease</keyword>
<dbReference type="EMBL" id="CP018743">
    <property type="protein sequence ID" value="APO81854.1"/>
    <property type="molecule type" value="Genomic_DNA"/>
</dbReference>
<keyword evidence="3" id="KW-0378">Hydrolase</keyword>
<evidence type="ECO:0000313" key="3">
    <source>
        <dbReference type="EMBL" id="APO81854.1"/>
    </source>
</evidence>
<dbReference type="Proteomes" id="UP000185146">
    <property type="component" value="Chromosome"/>
</dbReference>
<dbReference type="Pfam" id="PF10593">
    <property type="entry name" value="Z1"/>
    <property type="match status" value="1"/>
</dbReference>
<feature type="region of interest" description="Disordered" evidence="1">
    <location>
        <begin position="856"/>
        <end position="886"/>
    </location>
</feature>
<organism evidence="3 4">
    <name type="scientific">Pseudomonas putida</name>
    <name type="common">Arthrobacter siderocapsulatus</name>
    <dbReference type="NCBI Taxonomy" id="303"/>
    <lineage>
        <taxon>Bacteria</taxon>
        <taxon>Pseudomonadati</taxon>
        <taxon>Pseudomonadota</taxon>
        <taxon>Gammaproteobacteria</taxon>
        <taxon>Pseudomonadales</taxon>
        <taxon>Pseudomonadaceae</taxon>
        <taxon>Pseudomonas</taxon>
    </lineage>
</organism>
<feature type="compositionally biased region" description="Basic and acidic residues" evidence="1">
    <location>
        <begin position="856"/>
        <end position="867"/>
    </location>
</feature>
<accession>A0A1L5PNT8</accession>
<keyword evidence="3" id="KW-0540">Nuclease</keyword>
<dbReference type="GO" id="GO:0004519">
    <property type="term" value="F:endonuclease activity"/>
    <property type="evidence" value="ECO:0007669"/>
    <property type="project" value="UniProtKB-KW"/>
</dbReference>
<evidence type="ECO:0000259" key="2">
    <source>
        <dbReference type="Pfam" id="PF10593"/>
    </source>
</evidence>
<name>A0A1L5PNT8_PSEPU</name>
<evidence type="ECO:0000313" key="4">
    <source>
        <dbReference type="Proteomes" id="UP000185146"/>
    </source>
</evidence>
<dbReference type="InterPro" id="IPR018310">
    <property type="entry name" value="Put_endonuclease_Z1-dom"/>
</dbReference>
<protein>
    <submittedName>
        <fullName evidence="3">Endonuclease</fullName>
    </submittedName>
</protein>
<evidence type="ECO:0000256" key="1">
    <source>
        <dbReference type="SAM" id="MobiDB-lite"/>
    </source>
</evidence>
<reference evidence="3 4" key="1">
    <citation type="submission" date="2016-12" db="EMBL/GenBank/DDBJ databases">
        <title>Draft Genome Sequence of Mercury Resistant Pseudomonas DRA525.</title>
        <authorList>
            <person name="Drace K.M."/>
        </authorList>
    </citation>
    <scope>NUCLEOTIDE SEQUENCE [LARGE SCALE GENOMIC DNA]</scope>
    <source>
        <strain evidence="3 4">DRA525</strain>
    </source>
</reference>
<dbReference type="AlphaFoldDB" id="A0A1L5PNT8"/>
<sequence length="947" mass="105409">MSEENKWSVVKFVQEMLAEEKDKSAITPHLISEKIDMVLKIMPGKGEGLDRASVTEELIRRCSVWVGDDSSLVDLTGHEPWLTNERKKDWRYWQRYREWQELKLPLSAMESLDKTTDNVLSMLEDPKRDGAWDRRGMVVGHVQSGKTGNYTGLICKAADAGYKIIIVLAGLHNNLRAQTQMRLDEGFLGYETRAIEGEGNTLIGVGKIDPSPSLRPQYVTNRSETGDFNTRFARNLGVSPEQRPWLFVVKKNRTVLTRLLNWIHTHVAETKDPESGRPIVTHLPLLIVDDEADHASVDTGERVVDETGNPDLDHEPTAINSLIRQILHGFSRKAYVGYTATPFANIYIHEHGETAQEGPDLFPSAFITNLSAPSSYVGPSRVFGLAGESGRVGALNLVRIVEDQCNEDRKSGWMPVSHRSNHVPLINGQDAMPASLTEAIHSFILSCAIRGLRGQGSQHCSMLIHVTRFNLVQEHVHRQVQDYVHGLKQRFRRCTDHLSVLAELKDLWEKDFVGTSLAIEAEVAEVSGHLGTTWQDIEVLLLDTLEEIDVRMINGKATDALDYADSATGLKVIAIGGDKLARGLTLEGLCTSYFLRASKMYDTLMQMGRWFGYRPGYLDLCRLYTTGDLVEWFEHIADAAEELRAEFDFMMESRLTPREYGLKVRSHPVLMVTSPLKMRTAKTLYLSFSGDVVETVSFHTDKEILEKNLAALTTLASELGLPSPIPSQKRNDKTDNWSGIQWTDVSAPLVTSFLRGYQTHPDSRKVKSDLLADFIEEMSLSGELTSWTVAVVAGGADRTHSFGGSPVKLMKRQNKAGEGEGKYSIGRLLSPQDESMDLDEDGWNAALELTQRAWVKDPARSRRKEPPESPNGPAIRHVKGLGADGVEPQPEKGLLIISLLDPKDSNVNGVTTPVVAFAISFPSSSAGKSVPYLVTNVLWEQQYGASE</sequence>